<dbReference type="RefSeq" id="WP_143757504.1">
    <property type="nucleotide sequence ID" value="NZ_FXAN01000095.1"/>
</dbReference>
<feature type="compositionally biased region" description="Polar residues" evidence="1">
    <location>
        <begin position="157"/>
        <end position="166"/>
    </location>
</feature>
<dbReference type="AlphaFoldDB" id="A0A238HBG8"/>
<gene>
    <name evidence="2" type="ORF">BSIN_4978</name>
</gene>
<evidence type="ECO:0000313" key="3">
    <source>
        <dbReference type="Proteomes" id="UP000198460"/>
    </source>
</evidence>
<feature type="compositionally biased region" description="Polar residues" evidence="1">
    <location>
        <begin position="10"/>
        <end position="27"/>
    </location>
</feature>
<name>A0A238HBG8_9BURK</name>
<feature type="region of interest" description="Disordered" evidence="1">
    <location>
        <begin position="537"/>
        <end position="564"/>
    </location>
</feature>
<dbReference type="Proteomes" id="UP000198460">
    <property type="component" value="Unassembled WGS sequence"/>
</dbReference>
<feature type="region of interest" description="Disordered" evidence="1">
    <location>
        <begin position="157"/>
        <end position="179"/>
    </location>
</feature>
<feature type="region of interest" description="Disordered" evidence="1">
    <location>
        <begin position="46"/>
        <end position="65"/>
    </location>
</feature>
<feature type="compositionally biased region" description="Basic and acidic residues" evidence="1">
    <location>
        <begin position="170"/>
        <end position="179"/>
    </location>
</feature>
<proteinExistence type="predicted"/>
<protein>
    <submittedName>
        <fullName evidence="2">Uncharacterized protein</fullName>
    </submittedName>
</protein>
<evidence type="ECO:0000313" key="2">
    <source>
        <dbReference type="EMBL" id="SMG02337.1"/>
    </source>
</evidence>
<organism evidence="2 3">
    <name type="scientific">Burkholderia singularis</name>
    <dbReference type="NCBI Taxonomy" id="1503053"/>
    <lineage>
        <taxon>Bacteria</taxon>
        <taxon>Pseudomonadati</taxon>
        <taxon>Pseudomonadota</taxon>
        <taxon>Betaproteobacteria</taxon>
        <taxon>Burkholderiales</taxon>
        <taxon>Burkholderiaceae</taxon>
        <taxon>Burkholderia</taxon>
        <taxon>pseudomallei group</taxon>
    </lineage>
</organism>
<accession>A0A238HBG8</accession>
<sequence length="959" mass="107475">MPHTPPARPSTVSITSGSKDSQSNISIESLDRQSRVATRSLSFSPELDALSSSPHRQRTLSSEERTISPLTEIDLDLAAPFSNLNPLEGENFIRDIMIGNHSDQEKRPGTPYSATSIERIQAWLESKTTHLDPLLEFSSFSPSDFINTQNKYENITQPLSSSSVASKKTPLKEKSKKNEPIKLNPISAVTPEILCLAAKSVGTGPGKISRNRFELLHGLSNKILQGYINIDGTLTSRGQRRLTHSPQSQVITVEILEKAEAMLKDVRKTFSEVAYAVGARPHQLRRYIKNRSISLIGRQFISKQRKISELQPITENLIKLAVQNIGTTYGKMRFSEFARIHNVSFISLRKHITAQGILTEKGKKRLTKAPFSKYEKSQKIIEIETAASHLAKLGQWNFCHDDLLFAQSFKILSQVLNIKFNIETPEYTHSIGSDNAPYAGSLILKQNHYSVRIDGSRYDPPPDGDCAFHALNILSVYNKEGGFGDYIAGPQRADGTIPLNLPADDIMIKSTIRKLRYIAASYVIRNANEISLAIPDKQASESGERISPFSRPPQSPDIKATLPTSLPESEASVSYISYLSVLDEWSHPSELDPNTSSIYPHSASVSASGLQTQYQKKGFPISQHQKAEFTQSKYTEAVLRDNSEEVISTQKHQKFRKYARLITPQLLKLAQQAIIDRPGKLSEFLKKYRLNKRTLLHYISNKGLTLAGEQLLEEKESKPVTPELIRLASQTIGTGGIMTSRRDFAKIHDISILVLNRLVRANGTLTPQGQRYIKKNKPLPREDTSLLLEIKSKSEITKERKISAIKKSASKLIKLGKWNFPHADLLFANSLKTFAFDNNIQFDVQTPDYSHRIGQPNAPYVGTLILQHDHYNVQIGDDRYDVPPDGDCAFHALNILRLYRDRQNLGDYVVGRPRPDGVIPLSIPIHDEAIRSAIKHTRTKAAEHVLQHIDEIAEAMTEE</sequence>
<dbReference type="EMBL" id="FXAN01000095">
    <property type="protein sequence ID" value="SMG02337.1"/>
    <property type="molecule type" value="Genomic_DNA"/>
</dbReference>
<reference evidence="2 3" key="1">
    <citation type="submission" date="2017-04" db="EMBL/GenBank/DDBJ databases">
        <authorList>
            <person name="Afonso C.L."/>
            <person name="Miller P.J."/>
            <person name="Scott M.A."/>
            <person name="Spackman E."/>
            <person name="Goraichik I."/>
            <person name="Dimitrov K.M."/>
            <person name="Suarez D.L."/>
            <person name="Swayne D.E."/>
        </authorList>
    </citation>
    <scope>NUCLEOTIDE SEQUENCE [LARGE SCALE GENOMIC DNA]</scope>
    <source>
        <strain evidence="2">LMG 28154</strain>
    </source>
</reference>
<feature type="region of interest" description="Disordered" evidence="1">
    <location>
        <begin position="1"/>
        <end position="31"/>
    </location>
</feature>
<evidence type="ECO:0000256" key="1">
    <source>
        <dbReference type="SAM" id="MobiDB-lite"/>
    </source>
</evidence>